<proteinExistence type="predicted"/>
<accession>A0A7U5ECS0</accession>
<dbReference type="Pfam" id="PF18159">
    <property type="entry name" value="S_4TM"/>
    <property type="match status" value="1"/>
</dbReference>
<dbReference type="RefSeq" id="WP_127170332.1">
    <property type="nucleotide sequence ID" value="NZ_CP023055.1"/>
</dbReference>
<evidence type="ECO:0000313" key="1">
    <source>
        <dbReference type="EMBL" id="AZS26951.1"/>
    </source>
</evidence>
<dbReference type="InterPro" id="IPR049920">
    <property type="entry name" value="IK1_05631-like"/>
</dbReference>
<dbReference type="AlphaFoldDB" id="A0A7U5ECS0"/>
<gene>
    <name evidence="1" type="ORF">DYL72_18525</name>
</gene>
<dbReference type="Proteomes" id="UP000256923">
    <property type="component" value="Chromosome 2"/>
</dbReference>
<dbReference type="EMBL" id="CP034673">
    <property type="protein sequence ID" value="AZS26951.1"/>
    <property type="molecule type" value="Genomic_DNA"/>
</dbReference>
<evidence type="ECO:0000313" key="2">
    <source>
        <dbReference type="Proteomes" id="UP000256923"/>
    </source>
</evidence>
<protein>
    <submittedName>
        <fullName evidence="1">Uncharacterized protein</fullName>
    </submittedName>
</protein>
<organism evidence="1 2">
    <name type="scientific">Vibrio anguillarum</name>
    <name type="common">Listonella anguillarum</name>
    <dbReference type="NCBI Taxonomy" id="55601"/>
    <lineage>
        <taxon>Bacteria</taxon>
        <taxon>Pseudomonadati</taxon>
        <taxon>Pseudomonadota</taxon>
        <taxon>Gammaproteobacteria</taxon>
        <taxon>Vibrionales</taxon>
        <taxon>Vibrionaceae</taxon>
        <taxon>Vibrio</taxon>
    </lineage>
</organism>
<reference evidence="1 2" key="1">
    <citation type="submission" date="2018-12" db="EMBL/GenBank/DDBJ databases">
        <title>Characterization and Draft Genome of Vibrio anguillarum J360 Marine Pathogen Isolated from an Outbreak in Lumpfish (Cyclopterus lumpus).</title>
        <authorList>
            <person name="Vasquez J.I."/>
            <person name="Cao T."/>
            <person name="Chakraborty S."/>
            <person name="Gnanagobal H."/>
            <person name="Wescot J."/>
            <person name="Boyce D."/>
            <person name="Santander J."/>
        </authorList>
    </citation>
    <scope>NUCLEOTIDE SEQUENCE [LARGE SCALE GENOMIC DNA]</scope>
    <source>
        <strain evidence="1 2">J360</strain>
    </source>
</reference>
<name>A0A7U5ECS0_VIBAN</name>
<sequence length="310" mass="35774">MMTNINVRQNERISLERIAAQRQTYSEAKLRIGIYLVFSVFIMILLNFIAKPLLINDEFLNIIGFKKIDITNYIAIYALLLSFVELVYLKKIIPSMKEKGAKIQEIFDCYALDIKWNKVICGSEVNDFDIKTASDAYQKKHSNWEDLVDWYTPSVEVLQESKVKATLLCQQENLSWDLAQRKSFVSLVNLITFSFVFISFSISIYYGLTLESFILSVVIPCWPLVNFCVVNNYENSESIRDKKGLATVIDAAIAESNPTRKTVRNVQDLIYLNRKNNALIFDWFYKIHKGTNQRAVSYATDNSVNNDTSR</sequence>